<dbReference type="InterPro" id="IPR006368">
    <property type="entry name" value="GDP_Man_deHydtase"/>
</dbReference>
<dbReference type="GO" id="GO:0008446">
    <property type="term" value="F:GDP-mannose 4,6-dehydratase activity"/>
    <property type="evidence" value="ECO:0007669"/>
    <property type="project" value="UniProtKB-EC"/>
</dbReference>
<comment type="function">
    <text evidence="5">Catalyzes the conversion of GDP-D-mannose to GDP-4-dehydro-6-deoxy-D-mannose.</text>
</comment>
<protein>
    <recommendedName>
        <fullName evidence="3 5">GDP-mannose 4,6-dehydratase</fullName>
        <ecNumber evidence="3 5">4.2.1.47</ecNumber>
    </recommendedName>
    <alternativeName>
        <fullName evidence="5">GDP-D-mannose dehydratase</fullName>
    </alternativeName>
</protein>
<evidence type="ECO:0000256" key="1">
    <source>
        <dbReference type="ARBA" id="ARBA00001937"/>
    </source>
</evidence>
<dbReference type="Pfam" id="PF16363">
    <property type="entry name" value="GDP_Man_Dehyd"/>
    <property type="match status" value="1"/>
</dbReference>
<keyword evidence="8" id="KW-1185">Reference proteome</keyword>
<dbReference type="Proteomes" id="UP001203284">
    <property type="component" value="Unassembled WGS sequence"/>
</dbReference>
<comment type="catalytic activity">
    <reaction evidence="5">
        <text>GDP-alpha-D-mannose = GDP-4-dehydro-alpha-D-rhamnose + H2O</text>
        <dbReference type="Rhea" id="RHEA:23820"/>
        <dbReference type="ChEBI" id="CHEBI:15377"/>
        <dbReference type="ChEBI" id="CHEBI:57527"/>
        <dbReference type="ChEBI" id="CHEBI:57964"/>
        <dbReference type="EC" id="4.2.1.47"/>
    </reaction>
</comment>
<dbReference type="SUPFAM" id="SSF51735">
    <property type="entry name" value="NAD(P)-binding Rossmann-fold domains"/>
    <property type="match status" value="1"/>
</dbReference>
<evidence type="ECO:0000256" key="5">
    <source>
        <dbReference type="HAMAP-Rule" id="MF_00955"/>
    </source>
</evidence>
<name>A0ABT0D948_9HYPH</name>
<dbReference type="Gene3D" id="3.40.50.720">
    <property type="entry name" value="NAD(P)-binding Rossmann-like Domain"/>
    <property type="match status" value="1"/>
</dbReference>
<comment type="similarity">
    <text evidence="2 5">Belongs to the NAD(P)-dependent epimerase/dehydratase family. GDP-mannose 4,6-dehydratase subfamily.</text>
</comment>
<comment type="cofactor">
    <cofactor evidence="1 5">
        <name>NADP(+)</name>
        <dbReference type="ChEBI" id="CHEBI:58349"/>
    </cofactor>
</comment>
<feature type="domain" description="NAD(P)-binding" evidence="6">
    <location>
        <begin position="6"/>
        <end position="331"/>
    </location>
</feature>
<keyword evidence="5" id="KW-0521">NADP</keyword>
<dbReference type="EMBL" id="JALKCH010000003">
    <property type="protein sequence ID" value="MCK0196473.1"/>
    <property type="molecule type" value="Genomic_DNA"/>
</dbReference>
<evidence type="ECO:0000313" key="7">
    <source>
        <dbReference type="EMBL" id="MCK0196473.1"/>
    </source>
</evidence>
<keyword evidence="4 5" id="KW-0456">Lyase</keyword>
<comment type="caution">
    <text evidence="5">Lacks conserved residue(s) required for the propagation of feature annotation.</text>
</comment>
<accession>A0ABT0D948</accession>
<sequence>MVKTALITGITGQDGPYLAKLLIEKGYRVYGTYRRSSILSFWRLEYLGLLDHERLHLLNHDLIDSGGAMRLLARCEPDEVYNLAAQTFVGSSFDQPTQTAEITGIGPLHMLEAIRTINPKIRFYQASSAEMFGKVQATPQDETTSFYPRSPYGVSKLFAHWMTINYRESYGIFGGIGILFNHESPLRGEEFVTRKITKTVAAIAQGAPATLALGNLDARRDWGYAADYVRGIWSILQADEPDTFVIATSKTASVREFASLAFDLAGLPLEWVGSGLDERGLCRKTGRVLVRIDPAFIRPAEVDMLLGDASKAERVLGWRHTTSMQELCAIMLEADMQRERRTSRLRAEPELERVSSERVRSFA</sequence>
<dbReference type="PANTHER" id="PTHR43715">
    <property type="entry name" value="GDP-MANNOSE 4,6-DEHYDRATASE"/>
    <property type="match status" value="1"/>
</dbReference>
<organism evidence="7 8">
    <name type="scientific">Ancylobacter crimeensis</name>
    <dbReference type="NCBI Taxonomy" id="2579147"/>
    <lineage>
        <taxon>Bacteria</taxon>
        <taxon>Pseudomonadati</taxon>
        <taxon>Pseudomonadota</taxon>
        <taxon>Alphaproteobacteria</taxon>
        <taxon>Hyphomicrobiales</taxon>
        <taxon>Xanthobacteraceae</taxon>
        <taxon>Ancylobacter</taxon>
    </lineage>
</organism>
<comment type="caution">
    <text evidence="7">The sequence shown here is derived from an EMBL/GenBank/DDBJ whole genome shotgun (WGS) entry which is preliminary data.</text>
</comment>
<dbReference type="NCBIfam" id="TIGR01472">
    <property type="entry name" value="gmd"/>
    <property type="match status" value="1"/>
</dbReference>
<evidence type="ECO:0000256" key="3">
    <source>
        <dbReference type="ARBA" id="ARBA00011989"/>
    </source>
</evidence>
<dbReference type="CDD" id="cd05260">
    <property type="entry name" value="GDP_MD_SDR_e"/>
    <property type="match status" value="1"/>
</dbReference>
<dbReference type="HAMAP" id="MF_00955">
    <property type="entry name" value="GDP_Man_dehydratase"/>
    <property type="match status" value="1"/>
</dbReference>
<dbReference type="PANTHER" id="PTHR43715:SF1">
    <property type="entry name" value="GDP-MANNOSE 4,6 DEHYDRATASE"/>
    <property type="match status" value="1"/>
</dbReference>
<evidence type="ECO:0000256" key="2">
    <source>
        <dbReference type="ARBA" id="ARBA00009263"/>
    </source>
</evidence>
<evidence type="ECO:0000313" key="8">
    <source>
        <dbReference type="Proteomes" id="UP001203284"/>
    </source>
</evidence>
<evidence type="ECO:0000256" key="4">
    <source>
        <dbReference type="ARBA" id="ARBA00023239"/>
    </source>
</evidence>
<dbReference type="Gene3D" id="3.90.25.10">
    <property type="entry name" value="UDP-galactose 4-epimerase, domain 1"/>
    <property type="match status" value="1"/>
</dbReference>
<evidence type="ECO:0000259" key="6">
    <source>
        <dbReference type="Pfam" id="PF16363"/>
    </source>
</evidence>
<dbReference type="InterPro" id="IPR036291">
    <property type="entry name" value="NAD(P)-bd_dom_sf"/>
</dbReference>
<proteinExistence type="inferred from homology"/>
<reference evidence="7 8" key="1">
    <citation type="submission" date="2022-04" db="EMBL/GenBank/DDBJ databases">
        <authorList>
            <person name="Grouzdev D.S."/>
            <person name="Pantiukh K.S."/>
            <person name="Krutkina M.S."/>
        </authorList>
    </citation>
    <scope>NUCLEOTIDE SEQUENCE [LARGE SCALE GENOMIC DNA]</scope>
    <source>
        <strain evidence="7 8">6x-1</strain>
    </source>
</reference>
<dbReference type="EC" id="4.2.1.47" evidence="3 5"/>
<dbReference type="InterPro" id="IPR016040">
    <property type="entry name" value="NAD(P)-bd_dom"/>
</dbReference>
<gene>
    <name evidence="5 7" type="primary">gmd</name>
    <name evidence="7" type="ORF">MWN34_06050</name>
</gene>
<dbReference type="RefSeq" id="WP_247027658.1">
    <property type="nucleotide sequence ID" value="NZ_JALKCH010000003.1"/>
</dbReference>